<organism evidence="2 3">
    <name type="scientific">Cylindrobasidium torrendii FP15055 ss-10</name>
    <dbReference type="NCBI Taxonomy" id="1314674"/>
    <lineage>
        <taxon>Eukaryota</taxon>
        <taxon>Fungi</taxon>
        <taxon>Dikarya</taxon>
        <taxon>Basidiomycota</taxon>
        <taxon>Agaricomycotina</taxon>
        <taxon>Agaricomycetes</taxon>
        <taxon>Agaricomycetidae</taxon>
        <taxon>Agaricales</taxon>
        <taxon>Marasmiineae</taxon>
        <taxon>Physalacriaceae</taxon>
        <taxon>Cylindrobasidium</taxon>
    </lineage>
</organism>
<feature type="region of interest" description="Disordered" evidence="1">
    <location>
        <begin position="1"/>
        <end position="60"/>
    </location>
</feature>
<evidence type="ECO:0000313" key="3">
    <source>
        <dbReference type="Proteomes" id="UP000054007"/>
    </source>
</evidence>
<accession>A0A0D7B4K7</accession>
<dbReference type="EMBL" id="KN880591">
    <property type="protein sequence ID" value="KIY65417.1"/>
    <property type="molecule type" value="Genomic_DNA"/>
</dbReference>
<reference evidence="2 3" key="1">
    <citation type="journal article" date="2015" name="Fungal Genet. Biol.">
        <title>Evolution of novel wood decay mechanisms in Agaricales revealed by the genome sequences of Fistulina hepatica and Cylindrobasidium torrendii.</title>
        <authorList>
            <person name="Floudas D."/>
            <person name="Held B.W."/>
            <person name="Riley R."/>
            <person name="Nagy L.G."/>
            <person name="Koehler G."/>
            <person name="Ransdell A.S."/>
            <person name="Younus H."/>
            <person name="Chow J."/>
            <person name="Chiniquy J."/>
            <person name="Lipzen A."/>
            <person name="Tritt A."/>
            <person name="Sun H."/>
            <person name="Haridas S."/>
            <person name="LaButti K."/>
            <person name="Ohm R.A."/>
            <person name="Kues U."/>
            <person name="Blanchette R.A."/>
            <person name="Grigoriev I.V."/>
            <person name="Minto R.E."/>
            <person name="Hibbett D.S."/>
        </authorList>
    </citation>
    <scope>NUCLEOTIDE SEQUENCE [LARGE SCALE GENOMIC DNA]</scope>
    <source>
        <strain evidence="2 3">FP15055 ss-10</strain>
    </source>
</reference>
<sequence>MQPIEGINTHNHMHFPFPPNRPTNSSSTLPNRLPWPLTDEDTPTGPLQSSEPPSITPPSLPVSPFAIRTLGLPPSSSSEWPSLSFLTCVCENCIYDADSRDQQAIQHRSRQLLDLHEKLRKFEVHTVVKPGDSAGAKKLKAGLKFDYAYYSEDLGMQEAQLDLMRTTCRVGYEGALRGMQQVNIREARGMGMTYAIAQYMERRDYSMGLYPERESDAIQRQMQEGSLNGRSGLPPTMPQFAAQPNPEWAQSTPPGPWPFQHFTDPSKVPPRTDPDDELTSFIKFFSPEIQSQLAPLARPTLPEHTVARAPSPPLGYMTEDGALIIPESEVLGNLQTIEDYVLRKGIRYLTFQGNETNESRRLIGAWCIEMEKHEVFVCSEDM</sequence>
<name>A0A0D7B4K7_9AGAR</name>
<evidence type="ECO:0000256" key="1">
    <source>
        <dbReference type="SAM" id="MobiDB-lite"/>
    </source>
</evidence>
<protein>
    <submittedName>
        <fullName evidence="2">Uncharacterized protein</fullName>
    </submittedName>
</protein>
<evidence type="ECO:0000313" key="2">
    <source>
        <dbReference type="EMBL" id="KIY65417.1"/>
    </source>
</evidence>
<dbReference type="Proteomes" id="UP000054007">
    <property type="component" value="Unassembled WGS sequence"/>
</dbReference>
<feature type="region of interest" description="Disordered" evidence="1">
    <location>
        <begin position="226"/>
        <end position="255"/>
    </location>
</feature>
<gene>
    <name evidence="2" type="ORF">CYLTODRAFT_424372</name>
</gene>
<keyword evidence="3" id="KW-1185">Reference proteome</keyword>
<dbReference type="AlphaFoldDB" id="A0A0D7B4K7"/>
<proteinExistence type="predicted"/>